<dbReference type="SUPFAM" id="SSF55781">
    <property type="entry name" value="GAF domain-like"/>
    <property type="match status" value="1"/>
</dbReference>
<reference evidence="2" key="1">
    <citation type="submission" date="2021-04" db="EMBL/GenBank/DDBJ databases">
        <title>novel species isolated from subtropical streams in China.</title>
        <authorList>
            <person name="Lu H."/>
        </authorList>
    </citation>
    <scope>NUCLEOTIDE SEQUENCE</scope>
    <source>
        <strain evidence="2">FT137W</strain>
    </source>
</reference>
<dbReference type="PANTHER" id="PTHR43155:SF2">
    <property type="entry name" value="CYCLIC DI-GMP PHOSPHODIESTERASE PA4108"/>
    <property type="match status" value="1"/>
</dbReference>
<dbReference type="InterPro" id="IPR003607">
    <property type="entry name" value="HD/PDEase_dom"/>
</dbReference>
<dbReference type="SMART" id="SM00471">
    <property type="entry name" value="HDc"/>
    <property type="match status" value="1"/>
</dbReference>
<sequence length="383" mass="42289">MQVENWALSAFAGAVQAISKAETLSDVLSAICTAITTNTPFMLAWIGLAIDDEEKTVRNLGCAGEAEGYLRGVTISWDENSPYGRGPTGICLRSQTVQILSDAAIDQHFSPWLEKASQFGLRSSLSVPLKHPDGRAALVIYSREPNAFSQHVLPVFESLAVEIANGIEKLTLSHKLEHERLERAASQKQLDEALYQTIRALALTLESRDPYTAGHEERVADIACAIAQRLGWEPFRIQGLRLAALVHDIGKIAVPSEILTKPSRLNPAEMALIREHPETGYRILKDIPFPWPIARIVREHHEKIDGSGYPQGLKGNEILEESRILAIADIMESMASFRPYRPALGINAALREIRLGAGSQLDASIVDLCETMQLENPDVFMQR</sequence>
<proteinExistence type="predicted"/>
<dbReference type="Pfam" id="PF13185">
    <property type="entry name" value="GAF_2"/>
    <property type="match status" value="1"/>
</dbReference>
<name>A0A941DZZ2_9BURK</name>
<evidence type="ECO:0000313" key="2">
    <source>
        <dbReference type="EMBL" id="MBR7799850.1"/>
    </source>
</evidence>
<comment type="caution">
    <text evidence="2">The sequence shown here is derived from an EMBL/GenBank/DDBJ whole genome shotgun (WGS) entry which is preliminary data.</text>
</comment>
<dbReference type="NCBIfam" id="TIGR00277">
    <property type="entry name" value="HDIG"/>
    <property type="match status" value="1"/>
</dbReference>
<dbReference type="PANTHER" id="PTHR43155">
    <property type="entry name" value="CYCLIC DI-GMP PHOSPHODIESTERASE PA4108-RELATED"/>
    <property type="match status" value="1"/>
</dbReference>
<accession>A0A941DZZ2</accession>
<dbReference type="InterPro" id="IPR029016">
    <property type="entry name" value="GAF-like_dom_sf"/>
</dbReference>
<dbReference type="EMBL" id="JAGSPJ010000002">
    <property type="protein sequence ID" value="MBR7799850.1"/>
    <property type="molecule type" value="Genomic_DNA"/>
</dbReference>
<evidence type="ECO:0000313" key="3">
    <source>
        <dbReference type="Proteomes" id="UP000678545"/>
    </source>
</evidence>
<dbReference type="Gene3D" id="3.30.450.40">
    <property type="match status" value="1"/>
</dbReference>
<dbReference type="InterPro" id="IPR037522">
    <property type="entry name" value="HD_GYP_dom"/>
</dbReference>
<dbReference type="InterPro" id="IPR006675">
    <property type="entry name" value="HDIG_dom"/>
</dbReference>
<dbReference type="CDD" id="cd00077">
    <property type="entry name" value="HDc"/>
    <property type="match status" value="1"/>
</dbReference>
<feature type="domain" description="HD-GYP" evidence="1">
    <location>
        <begin position="190"/>
        <end position="383"/>
    </location>
</feature>
<dbReference type="InterPro" id="IPR003018">
    <property type="entry name" value="GAF"/>
</dbReference>
<keyword evidence="3" id="KW-1185">Reference proteome</keyword>
<dbReference type="Proteomes" id="UP000678545">
    <property type="component" value="Unassembled WGS sequence"/>
</dbReference>
<evidence type="ECO:0000259" key="1">
    <source>
        <dbReference type="PROSITE" id="PS51832"/>
    </source>
</evidence>
<dbReference type="PROSITE" id="PS51832">
    <property type="entry name" value="HD_GYP"/>
    <property type="match status" value="1"/>
</dbReference>
<dbReference type="Gene3D" id="1.10.3210.10">
    <property type="entry name" value="Hypothetical protein af1432"/>
    <property type="match status" value="1"/>
</dbReference>
<dbReference type="GO" id="GO:0008081">
    <property type="term" value="F:phosphoric diester hydrolase activity"/>
    <property type="evidence" value="ECO:0007669"/>
    <property type="project" value="UniProtKB-ARBA"/>
</dbReference>
<protein>
    <submittedName>
        <fullName evidence="2">HD domain-containing protein</fullName>
    </submittedName>
</protein>
<dbReference type="SUPFAM" id="SSF109604">
    <property type="entry name" value="HD-domain/PDEase-like"/>
    <property type="match status" value="1"/>
</dbReference>
<gene>
    <name evidence="2" type="ORF">KDM90_07565</name>
</gene>
<organism evidence="2 3">
    <name type="scientific">Undibacterium fentianense</name>
    <dbReference type="NCBI Taxonomy" id="2828728"/>
    <lineage>
        <taxon>Bacteria</taxon>
        <taxon>Pseudomonadati</taxon>
        <taxon>Pseudomonadota</taxon>
        <taxon>Betaproteobacteria</taxon>
        <taxon>Burkholderiales</taxon>
        <taxon>Oxalobacteraceae</taxon>
        <taxon>Undibacterium</taxon>
    </lineage>
</organism>
<dbReference type="Pfam" id="PF13487">
    <property type="entry name" value="HD_5"/>
    <property type="match status" value="1"/>
</dbReference>
<dbReference type="AlphaFoldDB" id="A0A941DZZ2"/>